<dbReference type="InterPro" id="IPR002668">
    <property type="entry name" value="CNT_N_dom"/>
</dbReference>
<reference evidence="11" key="2">
    <citation type="submission" date="2020-11" db="EMBL/GenBank/DDBJ databases">
        <title>Description of novel Gluconobacter species.</title>
        <authorList>
            <person name="Cleenwerck I."/>
            <person name="Cnockaert M."/>
            <person name="Borremans W."/>
            <person name="Wieme A.D."/>
            <person name="De Vuyst L."/>
            <person name="Vandamme P."/>
        </authorList>
    </citation>
    <scope>NUCLEOTIDE SEQUENCE</scope>
    <source>
        <strain evidence="11">R71697</strain>
    </source>
</reference>
<comment type="similarity">
    <text evidence="2">Belongs to the concentrative nucleoside transporter (CNT) (TC 2.A.41) family.</text>
</comment>
<organism evidence="11 12">
    <name type="scientific">Gluconobacter japonicus</name>
    <dbReference type="NCBI Taxonomy" id="376620"/>
    <lineage>
        <taxon>Bacteria</taxon>
        <taxon>Pseudomonadati</taxon>
        <taxon>Pseudomonadota</taxon>
        <taxon>Alphaproteobacteria</taxon>
        <taxon>Acetobacterales</taxon>
        <taxon>Acetobacteraceae</taxon>
        <taxon>Gluconobacter</taxon>
    </lineage>
</organism>
<evidence type="ECO:0000256" key="4">
    <source>
        <dbReference type="ARBA" id="ARBA00022692"/>
    </source>
</evidence>
<feature type="transmembrane region" description="Helical" evidence="7">
    <location>
        <begin position="48"/>
        <end position="68"/>
    </location>
</feature>
<evidence type="ECO:0000313" key="12">
    <source>
        <dbReference type="Proteomes" id="UP000661006"/>
    </source>
</evidence>
<dbReference type="AlphaFoldDB" id="A0A9Q2FK56"/>
<gene>
    <name evidence="11" type="ORF">HKD32_03055</name>
</gene>
<feature type="transmembrane region" description="Helical" evidence="7">
    <location>
        <begin position="190"/>
        <end position="212"/>
    </location>
</feature>
<dbReference type="InterPro" id="IPR011642">
    <property type="entry name" value="Gate_dom"/>
</dbReference>
<reference evidence="11" key="1">
    <citation type="submission" date="2020-04" db="EMBL/GenBank/DDBJ databases">
        <authorList>
            <person name="Sombolestani A."/>
        </authorList>
    </citation>
    <scope>NUCLEOTIDE SEQUENCE</scope>
    <source>
        <strain evidence="11">R71697</strain>
    </source>
</reference>
<dbReference type="PANTHER" id="PTHR10590">
    <property type="entry name" value="SODIUM/NUCLEOSIDE COTRANSPORTER"/>
    <property type="match status" value="1"/>
</dbReference>
<dbReference type="GO" id="GO:0005337">
    <property type="term" value="F:nucleoside transmembrane transporter activity"/>
    <property type="evidence" value="ECO:0007669"/>
    <property type="project" value="InterPro"/>
</dbReference>
<evidence type="ECO:0000256" key="1">
    <source>
        <dbReference type="ARBA" id="ARBA00004651"/>
    </source>
</evidence>
<feature type="transmembrane region" description="Helical" evidence="7">
    <location>
        <begin position="361"/>
        <end position="384"/>
    </location>
</feature>
<protein>
    <submittedName>
        <fullName evidence="11">NupC/NupG family nucleoside CNT transporter</fullName>
    </submittedName>
</protein>
<dbReference type="GO" id="GO:0015293">
    <property type="term" value="F:symporter activity"/>
    <property type="evidence" value="ECO:0007669"/>
    <property type="project" value="TreeGrafter"/>
</dbReference>
<evidence type="ECO:0000256" key="3">
    <source>
        <dbReference type="ARBA" id="ARBA00022475"/>
    </source>
</evidence>
<dbReference type="Pfam" id="PF07662">
    <property type="entry name" value="Nucleos_tra2_C"/>
    <property type="match status" value="1"/>
</dbReference>
<accession>A0A9Q2FK56</accession>
<dbReference type="Pfam" id="PF01773">
    <property type="entry name" value="Nucleos_tra2_N"/>
    <property type="match status" value="1"/>
</dbReference>
<dbReference type="Proteomes" id="UP000661006">
    <property type="component" value="Unassembled WGS sequence"/>
</dbReference>
<name>A0A9Q2FK56_GLUJA</name>
<dbReference type="Pfam" id="PF07670">
    <property type="entry name" value="Gate"/>
    <property type="match status" value="1"/>
</dbReference>
<keyword evidence="6 7" id="KW-0472">Membrane</keyword>
<feature type="domain" description="Nucleoside transporter/FeoB GTPase Gate" evidence="10">
    <location>
        <begin position="115"/>
        <end position="213"/>
    </location>
</feature>
<keyword evidence="4 7" id="KW-0812">Transmembrane</keyword>
<feature type="transmembrane region" description="Helical" evidence="7">
    <location>
        <begin position="219"/>
        <end position="238"/>
    </location>
</feature>
<keyword evidence="5 7" id="KW-1133">Transmembrane helix</keyword>
<evidence type="ECO:0000256" key="5">
    <source>
        <dbReference type="ARBA" id="ARBA00022989"/>
    </source>
</evidence>
<feature type="transmembrane region" description="Helical" evidence="7">
    <location>
        <begin position="272"/>
        <end position="297"/>
    </location>
</feature>
<evidence type="ECO:0000256" key="7">
    <source>
        <dbReference type="SAM" id="Phobius"/>
    </source>
</evidence>
<feature type="transmembrane region" description="Helical" evidence="7">
    <location>
        <begin position="396"/>
        <end position="418"/>
    </location>
</feature>
<evidence type="ECO:0000256" key="6">
    <source>
        <dbReference type="ARBA" id="ARBA00023136"/>
    </source>
</evidence>
<dbReference type="InterPro" id="IPR011657">
    <property type="entry name" value="CNT_C_dom"/>
</dbReference>
<evidence type="ECO:0000259" key="8">
    <source>
        <dbReference type="Pfam" id="PF01773"/>
    </source>
</evidence>
<keyword evidence="3" id="KW-1003">Cell membrane</keyword>
<evidence type="ECO:0000256" key="2">
    <source>
        <dbReference type="ARBA" id="ARBA00009033"/>
    </source>
</evidence>
<evidence type="ECO:0000259" key="9">
    <source>
        <dbReference type="Pfam" id="PF07662"/>
    </source>
</evidence>
<sequence length="419" mass="43686">MSCRQFGNRSVSERELLFVILRVLIGMAGLLCLGALFSTNRRAIDWAFVLRALALQVGIAAVILWVPMGAHLLHLVSDGITKVLSYGDQGSAFLFGGLVGPRMADVLGNGGFVFALKVLPEIVYVAALLALLQHWGVLQFLSRLIGGGLAKILRTTRIESFSAVLTIFLGQSEMPIVLQSCLAGLSMGELATVLCSGTSSIAGSVLAGYASLGVPMENLLAASAMAIPGGLLFSRVLFPGPRHASTEIAGADHGHHSMFEALAEGAMNGARIAVAVGAVLIAFVGIIALTDGLLAMVGLSLSRILGMVFAPFAWLIGVPWAECNVAGGLLGQKIAFNEFVAYVNLSPMIQAHALSHRTITILSFALCGFANISTIGILIGAFGSAEPRRRTDVAKLAVRAVVAGTFSNAMSAVIAGLFV</sequence>
<feature type="transmembrane region" description="Helical" evidence="7">
    <location>
        <begin position="16"/>
        <end position="36"/>
    </location>
</feature>
<comment type="subcellular location">
    <subcellularLocation>
        <location evidence="1">Cell membrane</location>
        <topology evidence="1">Multi-pass membrane protein</topology>
    </subcellularLocation>
</comment>
<evidence type="ECO:0000313" key="11">
    <source>
        <dbReference type="EMBL" id="MBF0869840.1"/>
    </source>
</evidence>
<dbReference type="EMBL" id="JABCQN010000001">
    <property type="protein sequence ID" value="MBF0869840.1"/>
    <property type="molecule type" value="Genomic_DNA"/>
</dbReference>
<feature type="transmembrane region" description="Helical" evidence="7">
    <location>
        <begin position="304"/>
        <end position="321"/>
    </location>
</feature>
<dbReference type="GO" id="GO:0005886">
    <property type="term" value="C:plasma membrane"/>
    <property type="evidence" value="ECO:0007669"/>
    <property type="project" value="UniProtKB-SubCell"/>
</dbReference>
<proteinExistence type="inferred from homology"/>
<feature type="domain" description="Concentrative nucleoside transporter C-terminal" evidence="9">
    <location>
        <begin position="219"/>
        <end position="416"/>
    </location>
</feature>
<feature type="domain" description="Concentrative nucleoside transporter N-terminal" evidence="8">
    <location>
        <begin position="25"/>
        <end position="98"/>
    </location>
</feature>
<comment type="caution">
    <text evidence="11">The sequence shown here is derived from an EMBL/GenBank/DDBJ whole genome shotgun (WGS) entry which is preliminary data.</text>
</comment>
<dbReference type="InterPro" id="IPR008276">
    <property type="entry name" value="C_nuclsd_transpt"/>
</dbReference>
<dbReference type="PANTHER" id="PTHR10590:SF4">
    <property type="entry name" value="SOLUTE CARRIER FAMILY 28 MEMBER 3"/>
    <property type="match status" value="1"/>
</dbReference>
<evidence type="ECO:0000259" key="10">
    <source>
        <dbReference type="Pfam" id="PF07670"/>
    </source>
</evidence>